<proteinExistence type="predicted"/>
<reference evidence="1 2" key="2">
    <citation type="submission" date="2018-11" db="EMBL/GenBank/DDBJ databases">
        <authorList>
            <consortium name="Pathogen Informatics"/>
        </authorList>
    </citation>
    <scope>NUCLEOTIDE SEQUENCE [LARGE SCALE GENOMIC DNA]</scope>
    <source>
        <strain evidence="1">Dakar</strain>
        <strain evidence="2">Dakar, Senegal</strain>
    </source>
</reference>
<organism evidence="3">
    <name type="scientific">Schistosoma curassoni</name>
    <dbReference type="NCBI Taxonomy" id="6186"/>
    <lineage>
        <taxon>Eukaryota</taxon>
        <taxon>Metazoa</taxon>
        <taxon>Spiralia</taxon>
        <taxon>Lophotrochozoa</taxon>
        <taxon>Platyhelminthes</taxon>
        <taxon>Trematoda</taxon>
        <taxon>Digenea</taxon>
        <taxon>Strigeidida</taxon>
        <taxon>Schistosomatoidea</taxon>
        <taxon>Schistosomatidae</taxon>
        <taxon>Schistosoma</taxon>
    </lineage>
</organism>
<accession>A0A183JXN8</accession>
<keyword evidence="2" id="KW-1185">Reference proteome</keyword>
<evidence type="ECO:0000313" key="2">
    <source>
        <dbReference type="Proteomes" id="UP000279833"/>
    </source>
</evidence>
<protein>
    <submittedName>
        <fullName evidence="3">Transposase</fullName>
    </submittedName>
</protein>
<evidence type="ECO:0000313" key="1">
    <source>
        <dbReference type="EMBL" id="VDP26445.1"/>
    </source>
</evidence>
<evidence type="ECO:0000313" key="3">
    <source>
        <dbReference type="WBParaSite" id="SCUD_0000748601-mRNA-1"/>
    </source>
</evidence>
<dbReference type="STRING" id="6186.A0A183JXN8"/>
<name>A0A183JXN8_9TREM</name>
<dbReference type="EMBL" id="UZAK01032363">
    <property type="protein sequence ID" value="VDP26445.1"/>
    <property type="molecule type" value="Genomic_DNA"/>
</dbReference>
<gene>
    <name evidence="1" type="ORF">SCUD_LOCUS7486</name>
</gene>
<dbReference type="AlphaFoldDB" id="A0A183JXN8"/>
<dbReference type="WBParaSite" id="SCUD_0000748601-mRNA-1">
    <property type="protein sequence ID" value="SCUD_0000748601-mRNA-1"/>
    <property type="gene ID" value="SCUD_0000748601"/>
</dbReference>
<reference evidence="3" key="1">
    <citation type="submission" date="2016-06" db="UniProtKB">
        <authorList>
            <consortium name="WormBaseParasite"/>
        </authorList>
    </citation>
    <scope>IDENTIFICATION</scope>
</reference>
<dbReference type="Proteomes" id="UP000279833">
    <property type="component" value="Unassembled WGS sequence"/>
</dbReference>
<sequence>MFRISETHWIQAGQKIIASKEVLSNPGHEEENASNSQVVTLMVSKEAREARIGWESRGRRIIKGFFEKRGLQ</sequence>